<reference evidence="2" key="1">
    <citation type="submission" date="2017-03" db="EMBL/GenBank/DDBJ databases">
        <title>Phytopthora megakarya and P. palmivora, two closely related causual agents of cacao black pod achieved similar genome size and gene model numbers by different mechanisms.</title>
        <authorList>
            <person name="Ali S."/>
            <person name="Shao J."/>
            <person name="Larry D.J."/>
            <person name="Kronmiller B."/>
            <person name="Shen D."/>
            <person name="Strem M.D."/>
            <person name="Melnick R.L."/>
            <person name="Guiltinan M.J."/>
            <person name="Tyler B.M."/>
            <person name="Meinhardt L.W."/>
            <person name="Bailey B.A."/>
        </authorList>
    </citation>
    <scope>NUCLEOTIDE SEQUENCE [LARGE SCALE GENOMIC DNA]</scope>
    <source>
        <strain evidence="2">zdho120</strain>
    </source>
</reference>
<keyword evidence="2" id="KW-1185">Reference proteome</keyword>
<dbReference type="Proteomes" id="UP000198211">
    <property type="component" value="Unassembled WGS sequence"/>
</dbReference>
<protein>
    <submittedName>
        <fullName evidence="1">Reverse transcriptase</fullName>
    </submittedName>
</protein>
<dbReference type="Gene3D" id="3.30.70.270">
    <property type="match status" value="1"/>
</dbReference>
<accession>A0A225UE62</accession>
<dbReference type="PANTHER" id="PTHR37984">
    <property type="entry name" value="PROTEIN CBG26694"/>
    <property type="match status" value="1"/>
</dbReference>
<evidence type="ECO:0000313" key="2">
    <source>
        <dbReference type="Proteomes" id="UP000198211"/>
    </source>
</evidence>
<evidence type="ECO:0000313" key="1">
    <source>
        <dbReference type="EMBL" id="OWY91243.1"/>
    </source>
</evidence>
<dbReference type="PANTHER" id="PTHR37984:SF5">
    <property type="entry name" value="PROTEIN NYNRIN-LIKE"/>
    <property type="match status" value="1"/>
</dbReference>
<dbReference type="AlphaFoldDB" id="A0A225UE62"/>
<keyword evidence="1" id="KW-0695">RNA-directed DNA polymerase</keyword>
<organism evidence="1 2">
    <name type="scientific">Phytophthora megakarya</name>
    <dbReference type="NCBI Taxonomy" id="4795"/>
    <lineage>
        <taxon>Eukaryota</taxon>
        <taxon>Sar</taxon>
        <taxon>Stramenopiles</taxon>
        <taxon>Oomycota</taxon>
        <taxon>Peronosporomycetes</taxon>
        <taxon>Peronosporales</taxon>
        <taxon>Peronosporaceae</taxon>
        <taxon>Phytophthora</taxon>
    </lineage>
</organism>
<dbReference type="SUPFAM" id="SSF56672">
    <property type="entry name" value="DNA/RNA polymerases"/>
    <property type="match status" value="1"/>
</dbReference>
<gene>
    <name evidence="1" type="ORF">PHMEG_00040259</name>
</gene>
<name>A0A225UE62_9STRA</name>
<proteinExistence type="predicted"/>
<keyword evidence="1" id="KW-0808">Transferase</keyword>
<sequence>MGRLPGTNSVKTLMPYYFDSGTGISRLPKSEFGKQAIPYLSHEVCAEGIRATPNINKSVQDLPFPSTLKGVRSFLGSLNYNKFIEDLPVVAA</sequence>
<dbReference type="OrthoDB" id="115144at2759"/>
<keyword evidence="1" id="KW-0548">Nucleotidyltransferase</keyword>
<feature type="non-terminal residue" evidence="1">
    <location>
        <position position="92"/>
    </location>
</feature>
<dbReference type="EMBL" id="NBNE01020713">
    <property type="protein sequence ID" value="OWY91243.1"/>
    <property type="molecule type" value="Genomic_DNA"/>
</dbReference>
<comment type="caution">
    <text evidence="1">The sequence shown here is derived from an EMBL/GenBank/DDBJ whole genome shotgun (WGS) entry which is preliminary data.</text>
</comment>
<dbReference type="InterPro" id="IPR050951">
    <property type="entry name" value="Retrovirus_Pol_polyprotein"/>
</dbReference>
<dbReference type="InterPro" id="IPR043128">
    <property type="entry name" value="Rev_trsase/Diguanyl_cyclase"/>
</dbReference>
<dbReference type="GO" id="GO:0003964">
    <property type="term" value="F:RNA-directed DNA polymerase activity"/>
    <property type="evidence" value="ECO:0007669"/>
    <property type="project" value="UniProtKB-KW"/>
</dbReference>
<dbReference type="InterPro" id="IPR043502">
    <property type="entry name" value="DNA/RNA_pol_sf"/>
</dbReference>